<name>A0A0A1TBW8_9HYPO</name>
<dbReference type="Proteomes" id="UP000039046">
    <property type="component" value="Unassembled WGS sequence"/>
</dbReference>
<gene>
    <name evidence="1" type="ORF">VHEMI03622</name>
</gene>
<sequence>MDTFDGDGLKATDILYSEHLKLEENKPELARARAAVRQDYEVIAHERAKRMLDIYEKQIEETGSFGAKTAWAQIEPQIPIWITEIANNGTTYGFAIFKSSKFTSRPEVGYKQWLGVFDGSVPVEYSAASESNDSDPFMECDELTGIQAASGTVFKGHFVTPYWNLWWDNELVDEDAPESIRERFATLAPSLEGKMSKTTFLVITSDCVPHELDENKLVMETEVPRTKSPGHIYYPDLVPLFVWAYDAHWVPPADMTCDEDGYQGRVKVDAEVIFSWFYYAREETSHTMKDLWRRAQKEPNQIWTAEAALLDRGVPVELI</sequence>
<organism evidence="1 2">
    <name type="scientific">[Torrubiella] hemipterigena</name>
    <dbReference type="NCBI Taxonomy" id="1531966"/>
    <lineage>
        <taxon>Eukaryota</taxon>
        <taxon>Fungi</taxon>
        <taxon>Dikarya</taxon>
        <taxon>Ascomycota</taxon>
        <taxon>Pezizomycotina</taxon>
        <taxon>Sordariomycetes</taxon>
        <taxon>Hypocreomycetidae</taxon>
        <taxon>Hypocreales</taxon>
        <taxon>Clavicipitaceae</taxon>
        <taxon>Clavicipitaceae incertae sedis</taxon>
        <taxon>'Torrubiella' clade</taxon>
    </lineage>
</organism>
<dbReference type="EMBL" id="CDHN01000002">
    <property type="protein sequence ID" value="CEJ84937.1"/>
    <property type="molecule type" value="Genomic_DNA"/>
</dbReference>
<evidence type="ECO:0000313" key="2">
    <source>
        <dbReference type="Proteomes" id="UP000039046"/>
    </source>
</evidence>
<reference evidence="1 2" key="1">
    <citation type="journal article" date="2015" name="Genome Announc.">
        <title>Draft Genome Sequence and Gene Annotation of the Entomopathogenic Fungus Verticillium hemipterigenum.</title>
        <authorList>
            <person name="Horn F."/>
            <person name="Habel A."/>
            <person name="Scharf D.H."/>
            <person name="Dworschak J."/>
            <person name="Brakhage A.A."/>
            <person name="Guthke R."/>
            <person name="Hertweck C."/>
            <person name="Linde J."/>
        </authorList>
    </citation>
    <scope>NUCLEOTIDE SEQUENCE [LARGE SCALE GENOMIC DNA]</scope>
</reference>
<evidence type="ECO:0000313" key="1">
    <source>
        <dbReference type="EMBL" id="CEJ84937.1"/>
    </source>
</evidence>
<dbReference type="OrthoDB" id="4777915at2759"/>
<keyword evidence="2" id="KW-1185">Reference proteome</keyword>
<dbReference type="AlphaFoldDB" id="A0A0A1TBW8"/>
<accession>A0A0A1TBW8</accession>
<proteinExistence type="predicted"/>
<dbReference type="HOGENOM" id="CLU_047146_0_0_1"/>
<protein>
    <submittedName>
        <fullName evidence="1">Uncharacterized protein</fullName>
    </submittedName>
</protein>